<evidence type="ECO:0000256" key="2">
    <source>
        <dbReference type="ARBA" id="ARBA00022729"/>
    </source>
</evidence>
<comment type="caution">
    <text evidence="5">The sequence shown here is derived from an EMBL/GenBank/DDBJ whole genome shotgun (WGS) entry which is preliminary data.</text>
</comment>
<sequence>MSNFAKSSPSRKLRITTGIAAMSVGVFMLAACSSSGDTAGDPAAEGDAAAAVCGPDTAETVTEVSPVEAPTAQERSEALKIGSLLPQTGTLAFLGPPEIAGVDLAVAEINASPSGVLGGNISVVHRDSGDTSTDIATQSVTDLLSQNVSAIVGAASSGVSMTVIDQITGAGVVQISPANTSAEFSTYDDKGFYFRTAPSDILQGRVNGNTIVNDGNASVGIIYLNDAYGSGLSESITTAVEAAGGEVVASEAFNEGDSQFSAQIDAVTAADPDAIALVAFDQTATIVPQLIGTKGFPADKLYMVDGNMADYSADFEEGTLNCAKGTIPGVVASDDFRAKLLGIDPELKDYTYGAESYDAVILAALAAQAGGAADSATIKDNMQKVSADGEKCTTYADCVALLEAGTDIDYDGVSGPISFDENGDPSEATIGIYQYGNGNTYSNIGEEAGQL</sequence>
<dbReference type="InterPro" id="IPR028082">
    <property type="entry name" value="Peripla_BP_I"/>
</dbReference>
<evidence type="ECO:0000313" key="5">
    <source>
        <dbReference type="EMBL" id="MBB2959280.1"/>
    </source>
</evidence>
<evidence type="ECO:0000313" key="6">
    <source>
        <dbReference type="Proteomes" id="UP000545286"/>
    </source>
</evidence>
<accession>A0A7W4URH3</accession>
<evidence type="ECO:0000259" key="4">
    <source>
        <dbReference type="Pfam" id="PF13458"/>
    </source>
</evidence>
<reference evidence="5 6" key="1">
    <citation type="submission" date="2020-08" db="EMBL/GenBank/DDBJ databases">
        <title>Sequencing the genomes of 1000 actinobacteria strains.</title>
        <authorList>
            <person name="Klenk H.-P."/>
        </authorList>
    </citation>
    <scope>NUCLEOTIDE SEQUENCE [LARGE SCALE GENOMIC DNA]</scope>
    <source>
        <strain evidence="5 6">DSM 20419</strain>
    </source>
</reference>
<dbReference type="EMBL" id="JACHWJ010000005">
    <property type="protein sequence ID" value="MBB2959280.1"/>
    <property type="molecule type" value="Genomic_DNA"/>
</dbReference>
<keyword evidence="6" id="KW-1185">Reference proteome</keyword>
<keyword evidence="2 3" id="KW-0732">Signal</keyword>
<feature type="chain" id="PRO_5030977199" evidence="3">
    <location>
        <begin position="31"/>
        <end position="451"/>
    </location>
</feature>
<dbReference type="OrthoDB" id="7337537at2"/>
<dbReference type="Proteomes" id="UP000545286">
    <property type="component" value="Unassembled WGS sequence"/>
</dbReference>
<dbReference type="PROSITE" id="PS51257">
    <property type="entry name" value="PROKAR_LIPOPROTEIN"/>
    <property type="match status" value="1"/>
</dbReference>
<organism evidence="5 6">
    <name type="scientific">Pseudoclavibacter helvolus</name>
    <dbReference type="NCBI Taxonomy" id="255205"/>
    <lineage>
        <taxon>Bacteria</taxon>
        <taxon>Bacillati</taxon>
        <taxon>Actinomycetota</taxon>
        <taxon>Actinomycetes</taxon>
        <taxon>Micrococcales</taxon>
        <taxon>Microbacteriaceae</taxon>
        <taxon>Pseudoclavibacter</taxon>
    </lineage>
</organism>
<proteinExistence type="inferred from homology"/>
<dbReference type="PANTHER" id="PTHR30483:SF6">
    <property type="entry name" value="PERIPLASMIC BINDING PROTEIN OF ABC TRANSPORTER FOR NATURAL AMINO ACIDS"/>
    <property type="match status" value="1"/>
</dbReference>
<dbReference type="PANTHER" id="PTHR30483">
    <property type="entry name" value="LEUCINE-SPECIFIC-BINDING PROTEIN"/>
    <property type="match status" value="1"/>
</dbReference>
<feature type="domain" description="Leucine-binding protein" evidence="4">
    <location>
        <begin position="79"/>
        <end position="388"/>
    </location>
</feature>
<evidence type="ECO:0000256" key="1">
    <source>
        <dbReference type="ARBA" id="ARBA00010062"/>
    </source>
</evidence>
<dbReference type="AlphaFoldDB" id="A0A7W4URH3"/>
<dbReference type="Gene3D" id="3.40.50.2300">
    <property type="match status" value="3"/>
</dbReference>
<dbReference type="SUPFAM" id="SSF53822">
    <property type="entry name" value="Periplasmic binding protein-like I"/>
    <property type="match status" value="1"/>
</dbReference>
<name>A0A7W4URH3_9MICO</name>
<dbReference type="CDD" id="cd06346">
    <property type="entry name" value="PBP1_ABC_ligand_binding-like"/>
    <property type="match status" value="1"/>
</dbReference>
<feature type="signal peptide" evidence="3">
    <location>
        <begin position="1"/>
        <end position="30"/>
    </location>
</feature>
<dbReference type="InterPro" id="IPR028081">
    <property type="entry name" value="Leu-bd"/>
</dbReference>
<dbReference type="Pfam" id="PF13458">
    <property type="entry name" value="Peripla_BP_6"/>
    <property type="match status" value="1"/>
</dbReference>
<dbReference type="InterPro" id="IPR051010">
    <property type="entry name" value="BCAA_transport"/>
</dbReference>
<comment type="similarity">
    <text evidence="1">Belongs to the leucine-binding protein family.</text>
</comment>
<dbReference type="RefSeq" id="WP_068478470.1">
    <property type="nucleotide sequence ID" value="NZ_CZJS01000087.1"/>
</dbReference>
<gene>
    <name evidence="5" type="ORF">FHX72_003432</name>
</gene>
<evidence type="ECO:0000256" key="3">
    <source>
        <dbReference type="SAM" id="SignalP"/>
    </source>
</evidence>
<protein>
    <submittedName>
        <fullName evidence="5">Branched-chain amino acid transport system substrate-binding protein</fullName>
    </submittedName>
</protein>